<keyword evidence="4" id="KW-0472">Membrane</keyword>
<keyword evidence="3" id="KW-1133">Transmembrane helix</keyword>
<dbReference type="GO" id="GO:0009306">
    <property type="term" value="P:protein secretion"/>
    <property type="evidence" value="ECO:0007669"/>
    <property type="project" value="InterPro"/>
</dbReference>
<dbReference type="Proteomes" id="UP001204445">
    <property type="component" value="Unassembled WGS sequence"/>
</dbReference>
<name>A0AAE3HN48_9GAMM</name>
<reference evidence="6" key="1">
    <citation type="submission" date="2022-08" db="EMBL/GenBank/DDBJ databases">
        <title>Genomic Encyclopedia of Type Strains, Phase III (KMG-III): the genomes of soil and plant-associated and newly described type strains.</title>
        <authorList>
            <person name="Whitman W."/>
        </authorList>
    </citation>
    <scope>NUCLEOTIDE SEQUENCE</scope>
    <source>
        <strain evidence="6">HMT 1</strain>
    </source>
</reference>
<dbReference type="GO" id="GO:0005886">
    <property type="term" value="C:plasma membrane"/>
    <property type="evidence" value="ECO:0007669"/>
    <property type="project" value="InterPro"/>
</dbReference>
<keyword evidence="7" id="KW-1185">Reference proteome</keyword>
<accession>A0AAE3HN48</accession>
<evidence type="ECO:0000256" key="2">
    <source>
        <dbReference type="ARBA" id="ARBA00022692"/>
    </source>
</evidence>
<evidence type="ECO:0000256" key="3">
    <source>
        <dbReference type="ARBA" id="ARBA00022989"/>
    </source>
</evidence>
<comment type="caution">
    <text evidence="6">The sequence shown here is derived from an EMBL/GenBank/DDBJ whole genome shotgun (WGS) entry which is preliminary data.</text>
</comment>
<comment type="subcellular location">
    <subcellularLocation>
        <location evidence="1">Membrane</location>
        <topology evidence="1">Single-pass membrane protein</topology>
    </subcellularLocation>
</comment>
<sequence length="1335" mass="143131">MKVLKAFLLGLATLLLLLVIAAGLLTATTGGLRTAVGLAQQFAPGELDVQAIDGRLLDRFRFGELRYRAGELDVHLVNFEFAWRPAALIEANLDIDRLAADSIAITLPPTETDADTGGAIELPLTVRLRQLDVARLQIDSQILHDIQLRAHSVNDTLFIEHFSLQGEIDDIAVKLNASGQAAINPPWSHTLQAEFELQLPDQPVIAGRIDSQGDAAEVIAGLTLTEPEQVEASLTARNLLDAPSWQATLATRDADLSPWLDSATSLTARLEADGSAERINARLDGELQGAINETLNLDTALRLDPDEPSITLDKLQVDNPTRDLALTLAGDVHYGDQPAVDVSGDWSLAQPQPASGRLSVSGGLDDYRLQLSADSPQPIASSWQLDAHGDGQSLTIDKLHGQLAQGRLQATGDVNWQEVPTFRLDGDWQDIVIPGSDEKAALRSPQGTFNLQGDLENYRLTSSGRLAGAQVPATDWQLRASGDQSHIDIEALTLGLLDGRVNVQGRAGWADGTLDASADVRLDAIDPGRHWPDWSGRLNGGSRVHFQQPAGGDWQAELEDLQIDGQLRGYPLTASGAAVIEADRYHIKALQLQVADSTLRADGRLGRDSEVDFELNSPDLAQLLPDAGGELRAQGEVSGDYLAPAVTATIRARQVQTPWLSVVELDAEADVNTGSNRFALSLNARELQRDDQLIEQLTLTSDGQLREHTLALDVQMPERQLTIAGSGGWNEQRWALALDEGTYNDTIAGRWQLDPPLRLNVSREHVDLPEHCWRQQPAALCLAGNWQAGADWSGQLDLNNYRIDTASDNVELEKVPPVKADLAVSLQVSGNADQLHDARGHIHLDDIRVTTDAETEMHISQLHTELEGNGDDGLTLTLDGRFDKPAPGKLSGRLQTGALRFDRIDETTLSGDLNANVDNLKPLLALYPRFVAKQAGLQADFTVSGNIGSPALDGNLSLRASDFGVPELGITLSTLELDVRGQPEQGLSLEGRAQSGPGQLDINGQVAMQAGAIVVPGLTIQGEEFRLLNLPDITALASPDLQIEFRDNLLKVRGQVLIPEALIQPFGAPGSIPVSSDEVIVSDADGVPDAGIDIDARVRVELGERIRIEGKGFESRLTGALDVNQTPGKPATASGELRLVDGAYAAYGQDLTIQTGEIIFTNQPIDNPALNIRAVRKVDNVTAGIAVSGTAQQPQTQLFSTPSMPEADILSYIVTGRPLSGAGSGDGNALLNAAANLGLKRTESLQQTIADTFGIDTLSVDTGTTSSGEVDAKLTVGKYLAPNLYISYGAGLVDAAANTVKLRYEINRHLSLEAEQGTGTGVDLLYQIESGSPWD</sequence>
<organism evidence="6 7">
    <name type="scientific">Methylohalomonas lacus</name>
    <dbReference type="NCBI Taxonomy" id="398773"/>
    <lineage>
        <taxon>Bacteria</taxon>
        <taxon>Pseudomonadati</taxon>
        <taxon>Pseudomonadota</taxon>
        <taxon>Gammaproteobacteria</taxon>
        <taxon>Methylohalomonadales</taxon>
        <taxon>Methylohalomonadaceae</taxon>
        <taxon>Methylohalomonas</taxon>
    </lineage>
</organism>
<dbReference type="Pfam" id="PF04357">
    <property type="entry name" value="TamB"/>
    <property type="match status" value="1"/>
</dbReference>
<protein>
    <submittedName>
        <fullName evidence="6">Translocation and assembly module TamB</fullName>
    </submittedName>
</protein>
<gene>
    <name evidence="6" type="ORF">J2T55_001631</name>
</gene>
<dbReference type="PANTHER" id="PTHR36985">
    <property type="entry name" value="TRANSLOCATION AND ASSEMBLY MODULE SUBUNIT TAMB"/>
    <property type="match status" value="1"/>
</dbReference>
<evidence type="ECO:0000256" key="4">
    <source>
        <dbReference type="ARBA" id="ARBA00023136"/>
    </source>
</evidence>
<proteinExistence type="predicted"/>
<evidence type="ECO:0000313" key="7">
    <source>
        <dbReference type="Proteomes" id="UP001204445"/>
    </source>
</evidence>
<evidence type="ECO:0000256" key="1">
    <source>
        <dbReference type="ARBA" id="ARBA00004167"/>
    </source>
</evidence>
<dbReference type="InterPro" id="IPR007452">
    <property type="entry name" value="TamB_C"/>
</dbReference>
<evidence type="ECO:0000313" key="6">
    <source>
        <dbReference type="EMBL" id="MCS3903602.1"/>
    </source>
</evidence>
<evidence type="ECO:0000259" key="5">
    <source>
        <dbReference type="Pfam" id="PF04357"/>
    </source>
</evidence>
<keyword evidence="2" id="KW-0812">Transmembrane</keyword>
<dbReference type="PANTHER" id="PTHR36985:SF1">
    <property type="entry name" value="TRANSLOCATION AND ASSEMBLY MODULE SUBUNIT TAMB"/>
    <property type="match status" value="1"/>
</dbReference>
<dbReference type="EMBL" id="JANUCT010000010">
    <property type="protein sequence ID" value="MCS3903602.1"/>
    <property type="molecule type" value="Genomic_DNA"/>
</dbReference>
<dbReference type="GO" id="GO:0097347">
    <property type="term" value="C:TAM protein secretion complex"/>
    <property type="evidence" value="ECO:0007669"/>
    <property type="project" value="TreeGrafter"/>
</dbReference>
<dbReference type="RefSeq" id="WP_259055484.1">
    <property type="nucleotide sequence ID" value="NZ_JANUCT010000010.1"/>
</dbReference>
<feature type="domain" description="Translocation and assembly module TamB C-terminal" evidence="5">
    <location>
        <begin position="995"/>
        <end position="1329"/>
    </location>
</feature>